<gene>
    <name evidence="2" type="ORF">Plil01_001188200</name>
</gene>
<dbReference type="EMBL" id="BSXW01000703">
    <property type="protein sequence ID" value="GMF28263.1"/>
    <property type="molecule type" value="Genomic_DNA"/>
</dbReference>
<accession>A0A9W6UAG4</accession>
<dbReference type="PANTHER" id="PTHR35796:SF3">
    <property type="entry name" value="BHLH DOMAIN-CONTAINING PROTEIN"/>
    <property type="match status" value="1"/>
</dbReference>
<organism evidence="2 3">
    <name type="scientific">Phytophthora lilii</name>
    <dbReference type="NCBI Taxonomy" id="2077276"/>
    <lineage>
        <taxon>Eukaryota</taxon>
        <taxon>Sar</taxon>
        <taxon>Stramenopiles</taxon>
        <taxon>Oomycota</taxon>
        <taxon>Peronosporomycetes</taxon>
        <taxon>Peronosporales</taxon>
        <taxon>Peronosporaceae</taxon>
        <taxon>Phytophthora</taxon>
    </lineage>
</organism>
<dbReference type="AlphaFoldDB" id="A0A9W6UAG4"/>
<dbReference type="PANTHER" id="PTHR35796">
    <property type="entry name" value="HYPOTHETICAL CYTOSOLIC PROTEIN"/>
    <property type="match status" value="1"/>
</dbReference>
<evidence type="ECO:0000313" key="3">
    <source>
        <dbReference type="Proteomes" id="UP001165083"/>
    </source>
</evidence>
<proteinExistence type="predicted"/>
<sequence>MPLQLVEDDQVLEAALSHLDDCNGGDAVNKQSAMAVKTTARRPKRTRNYNPNRAREAQRKELLAFRDQVPQLEQRLKMLQEEVNNSNPEAMAVGRTETMELWRKMAIYQRQTRLSAEEENKRLRELGIQHLLQFKQGPVESSGLVRDDTIVESFGEEHRFGKVLFDFKVKQIVRRYVVPGRVVIAWRAILSPDKFKGESLSGIQFEEKGALVVEPCQPTGSSDSASVVHTWQMITPDITDSARNDRKKLVQDMTEYVLHGCRPERAIESMERTSRAQLCSAHLKIW</sequence>
<evidence type="ECO:0000256" key="1">
    <source>
        <dbReference type="SAM" id="Coils"/>
    </source>
</evidence>
<keyword evidence="1" id="KW-0175">Coiled coil</keyword>
<reference evidence="2" key="1">
    <citation type="submission" date="2023-04" db="EMBL/GenBank/DDBJ databases">
        <title>Phytophthora lilii NBRC 32176.</title>
        <authorList>
            <person name="Ichikawa N."/>
            <person name="Sato H."/>
            <person name="Tonouchi N."/>
        </authorList>
    </citation>
    <scope>NUCLEOTIDE SEQUENCE</scope>
    <source>
        <strain evidence="2">NBRC 32176</strain>
    </source>
</reference>
<name>A0A9W6UAG4_9STRA</name>
<keyword evidence="3" id="KW-1185">Reference proteome</keyword>
<protein>
    <submittedName>
        <fullName evidence="2">Unnamed protein product</fullName>
    </submittedName>
</protein>
<dbReference type="Proteomes" id="UP001165083">
    <property type="component" value="Unassembled WGS sequence"/>
</dbReference>
<comment type="caution">
    <text evidence="2">The sequence shown here is derived from an EMBL/GenBank/DDBJ whole genome shotgun (WGS) entry which is preliminary data.</text>
</comment>
<dbReference type="OrthoDB" id="126400at2759"/>
<feature type="coiled-coil region" evidence="1">
    <location>
        <begin position="55"/>
        <end position="82"/>
    </location>
</feature>
<evidence type="ECO:0000313" key="2">
    <source>
        <dbReference type="EMBL" id="GMF28263.1"/>
    </source>
</evidence>